<dbReference type="AlphaFoldDB" id="A0A6C0IXI9"/>
<organism evidence="2">
    <name type="scientific">viral metagenome</name>
    <dbReference type="NCBI Taxonomy" id="1070528"/>
    <lineage>
        <taxon>unclassified sequences</taxon>
        <taxon>metagenomes</taxon>
        <taxon>organismal metagenomes</taxon>
    </lineage>
</organism>
<name>A0A6C0IXI9_9ZZZZ</name>
<feature type="compositionally biased region" description="Polar residues" evidence="1">
    <location>
        <begin position="432"/>
        <end position="443"/>
    </location>
</feature>
<reference evidence="2" key="1">
    <citation type="journal article" date="2020" name="Nature">
        <title>Giant virus diversity and host interactions through global metagenomics.</title>
        <authorList>
            <person name="Schulz F."/>
            <person name="Roux S."/>
            <person name="Paez-Espino D."/>
            <person name="Jungbluth S."/>
            <person name="Walsh D.A."/>
            <person name="Denef V.J."/>
            <person name="McMahon K.D."/>
            <person name="Konstantinidis K.T."/>
            <person name="Eloe-Fadrosh E.A."/>
            <person name="Kyrpides N.C."/>
            <person name="Woyke T."/>
        </authorList>
    </citation>
    <scope>NUCLEOTIDE SEQUENCE</scope>
    <source>
        <strain evidence="2">GVMAG-M-3300024302-11</strain>
    </source>
</reference>
<sequence length="1165" mass="135160">MTTKLSIDLDEKINLIYNFSYELSDKTCYQVTNVDIHNINIDDIKIPHTNEYNKDLFNEINKGSFQLINFNEKTNLTILKRISNNFSTNIYITPYDKKSSISKMNNSNNKDSLFSYVLSKLVLDEKTSHLLLPIINIDVQYDDIRGLLKSYSSFDYYNNLLEDDKITDVFSLRIKENFFSSTTLKEYIDTNHSNKNIDYKIILFQLIHTLYVIQTDYPDFIHNNLSLDNILVQENNLSSNNKYKHNEKIFKIKNNKIFIKISSFTKSESNIILKTTDKYVGNKYTDLHYFLNKLYKFNKFSGIDSETQDFLNRIFPKKYIGSSNPDEFIKPSNILNDSYFKSLQLINNINEKKSSHGIYMKPNSKENNKNIFMTNLLSDSKSILGNQSDTYTRVEVPNKKLSRKIRKTTGDVNSNIKRNDIKYMNKEVLTRTLNQTGGSSRQEGNAYKKERNNPYLTNDARDTYAKTKQEQPPVSREPPLLAEQKIYDLTSKSKPQPYIPTDIPSHNPFNAHGHPLHPWETQPNQVHVVKPVTMSFANPVSGNHMTINRVYEDMIPGDRFVFSLKSVFERKQLSNFFRSMILENGDGEELSISTGSKRTLLSYIKLLEVNPYSIDRNPYKSLSKGFLLYSSAYPLRYDNDRNNLSIAKQSIGVNVRIYELSDGAKRCYKLNNKINCNDFEVWRDIKYYEYIRENVIKRKVSPNFVSLYLYTIDSNSRIDYNKLDMVRNKHLPTNMNKLESNNNNLVNNLHEFDPFQLLTLSSRGVQYNTNNKIEYIPTEAKLKEVGKYLGKNNYMIGSGQDWSWTETGLQFLLNKRFVFTNRLHPTKGSAVKVEEIKALATLIGKHDLTIGTGQSLIALTEAPNSNILQWASPLVDNFGTVQRMTETGYHTPDVWKSILFQLVYSCAVLEEKGILFHKFSLENNFFIKDLFTNSEKRDHWIYQVGQMNFYVPNYGYLLMVDSKYVDIEETTSETLLEIAPDRKYKINSTNLYADKNNITDISGSINVSFKSIINPDNFTTNLGKMGGEPPDQDILDLLQEIHNDTSCKSIKEYLVKFFPFFLNNRIGTSLSNDEKMIISVVPTYNFKSGELVVYQPRYGEYCWALFVEGNDNGTKKIIQGLNKEETNVYPNTLFKFPENETVKQKMVNFINYDSNYTIETYNLEN</sequence>
<dbReference type="EMBL" id="MN740259">
    <property type="protein sequence ID" value="QHT96567.1"/>
    <property type="molecule type" value="Genomic_DNA"/>
</dbReference>
<evidence type="ECO:0000313" key="2">
    <source>
        <dbReference type="EMBL" id="QHT96567.1"/>
    </source>
</evidence>
<evidence type="ECO:0000256" key="1">
    <source>
        <dbReference type="SAM" id="MobiDB-lite"/>
    </source>
</evidence>
<protein>
    <submittedName>
        <fullName evidence="2">Uncharacterized protein</fullName>
    </submittedName>
</protein>
<proteinExistence type="predicted"/>
<feature type="region of interest" description="Disordered" evidence="1">
    <location>
        <begin position="432"/>
        <end position="458"/>
    </location>
</feature>
<accession>A0A6C0IXI9</accession>